<feature type="domain" description="Calcineurin-like phosphoesterase" evidence="3">
    <location>
        <begin position="28"/>
        <end position="242"/>
    </location>
</feature>
<dbReference type="PROSITE" id="PS00786">
    <property type="entry name" value="5_NUCLEOTIDASE_2"/>
    <property type="match status" value="1"/>
</dbReference>
<dbReference type="GO" id="GO:0009166">
    <property type="term" value="P:nucleotide catabolic process"/>
    <property type="evidence" value="ECO:0007669"/>
    <property type="project" value="InterPro"/>
</dbReference>
<proteinExistence type="inferred from homology"/>
<gene>
    <name evidence="4" type="ORF">DDY73_06120</name>
</gene>
<dbReference type="AlphaFoldDB" id="A0A354M226"/>
<evidence type="ECO:0000259" key="3">
    <source>
        <dbReference type="Pfam" id="PF00149"/>
    </source>
</evidence>
<dbReference type="Proteomes" id="UP000262954">
    <property type="component" value="Unassembled WGS sequence"/>
</dbReference>
<dbReference type="GO" id="GO:0016788">
    <property type="term" value="F:hydrolase activity, acting on ester bonds"/>
    <property type="evidence" value="ECO:0007669"/>
    <property type="project" value="InterPro"/>
</dbReference>
<evidence type="ECO:0000256" key="1">
    <source>
        <dbReference type="ARBA" id="ARBA00006654"/>
    </source>
</evidence>
<dbReference type="PRINTS" id="PR01607">
    <property type="entry name" value="APYRASEFAMLY"/>
</dbReference>
<dbReference type="RefSeq" id="WP_195595471.1">
    <property type="nucleotide sequence ID" value="NZ_JADMPX010000001.1"/>
</dbReference>
<evidence type="ECO:0000313" key="5">
    <source>
        <dbReference type="Proteomes" id="UP000262954"/>
    </source>
</evidence>
<keyword evidence="2" id="KW-0732">Signal</keyword>
<evidence type="ECO:0000313" key="4">
    <source>
        <dbReference type="EMBL" id="HBJ08565.1"/>
    </source>
</evidence>
<dbReference type="EMBL" id="DNWC01000083">
    <property type="protein sequence ID" value="HBJ08565.1"/>
    <property type="molecule type" value="Genomic_DNA"/>
</dbReference>
<dbReference type="GO" id="GO:0030288">
    <property type="term" value="C:outer membrane-bounded periplasmic space"/>
    <property type="evidence" value="ECO:0007669"/>
    <property type="project" value="TreeGrafter"/>
</dbReference>
<name>A0A354M226_9BACT</name>
<dbReference type="PANTHER" id="PTHR11575">
    <property type="entry name" value="5'-NUCLEOTIDASE-RELATED"/>
    <property type="match status" value="1"/>
</dbReference>
<comment type="caution">
    <text evidence="4">The sequence shown here is derived from an EMBL/GenBank/DDBJ whole genome shotgun (WGS) entry which is preliminary data.</text>
</comment>
<sequence length="280" mass="30638">MRTKILSAFFFLSFITLTLQAETKKIVFIHTNDTHSQIEPTSKSTSKDPDMGGILRRKALIDSVRNVEKNVFLVDAGDCVQGTPYFNFFKGKPEIELMNALGYEIGTIGNHEFDNGVEALAQMYSLAKFDIINANYDVSKTALASQIKPYVIKEIDGITVGFIGLGVNPESLIEAKNFKGIIFHDPIETANKVAAQLKEKGVNVIVILSHIGFEEPGNVPDDIKLAEQSENIDVIIGGHTHTLLPVAKKVKNKLGKDVIIGQTGKSGLNVGIIELTVEKE</sequence>
<dbReference type="InterPro" id="IPR029052">
    <property type="entry name" value="Metallo-depent_PP-like"/>
</dbReference>
<accession>A0A354M226</accession>
<organism evidence="4 5">
    <name type="scientific">Coprobacter fastidiosus</name>
    <dbReference type="NCBI Taxonomy" id="1099853"/>
    <lineage>
        <taxon>Bacteria</taxon>
        <taxon>Pseudomonadati</taxon>
        <taxon>Bacteroidota</taxon>
        <taxon>Bacteroidia</taxon>
        <taxon>Bacteroidales</taxon>
        <taxon>Barnesiellaceae</taxon>
        <taxon>Coprobacter</taxon>
    </lineage>
</organism>
<dbReference type="GO" id="GO:0046872">
    <property type="term" value="F:metal ion binding"/>
    <property type="evidence" value="ECO:0007669"/>
    <property type="project" value="InterPro"/>
</dbReference>
<dbReference type="InterPro" id="IPR006146">
    <property type="entry name" value="5'-Nucleotdase_CS"/>
</dbReference>
<comment type="similarity">
    <text evidence="1">Belongs to the 5'-nucleotidase family.</text>
</comment>
<reference evidence="4 5" key="1">
    <citation type="journal article" date="2018" name="Nat. Biotechnol.">
        <title>A standardized bacterial taxonomy based on genome phylogeny substantially revises the tree of life.</title>
        <authorList>
            <person name="Parks D.H."/>
            <person name="Chuvochina M."/>
            <person name="Waite D.W."/>
            <person name="Rinke C."/>
            <person name="Skarshewski A."/>
            <person name="Chaumeil P.A."/>
            <person name="Hugenholtz P."/>
        </authorList>
    </citation>
    <scope>NUCLEOTIDE SEQUENCE [LARGE SCALE GENOMIC DNA]</scope>
    <source>
        <strain evidence="4">UBA11482</strain>
    </source>
</reference>
<feature type="signal peptide" evidence="2">
    <location>
        <begin position="1"/>
        <end position="21"/>
    </location>
</feature>
<dbReference type="SUPFAM" id="SSF56300">
    <property type="entry name" value="Metallo-dependent phosphatases"/>
    <property type="match status" value="1"/>
</dbReference>
<dbReference type="InterPro" id="IPR004843">
    <property type="entry name" value="Calcineurin-like_PHP"/>
</dbReference>
<feature type="chain" id="PRO_5016701066" description="Calcineurin-like phosphoesterase domain-containing protein" evidence="2">
    <location>
        <begin position="22"/>
        <end position="280"/>
    </location>
</feature>
<dbReference type="PANTHER" id="PTHR11575:SF24">
    <property type="entry name" value="5'-NUCLEOTIDASE"/>
    <property type="match status" value="1"/>
</dbReference>
<protein>
    <recommendedName>
        <fullName evidence="3">Calcineurin-like phosphoesterase domain-containing protein</fullName>
    </recommendedName>
</protein>
<dbReference type="Pfam" id="PF00149">
    <property type="entry name" value="Metallophos"/>
    <property type="match status" value="1"/>
</dbReference>
<dbReference type="InterPro" id="IPR006179">
    <property type="entry name" value="5_nucleotidase/apyrase"/>
</dbReference>
<dbReference type="GO" id="GO:0000166">
    <property type="term" value="F:nucleotide binding"/>
    <property type="evidence" value="ECO:0007669"/>
    <property type="project" value="InterPro"/>
</dbReference>
<evidence type="ECO:0000256" key="2">
    <source>
        <dbReference type="SAM" id="SignalP"/>
    </source>
</evidence>
<dbReference type="Gene3D" id="3.60.21.10">
    <property type="match status" value="1"/>
</dbReference>